<sequence length="319" mass="35523">MALGGIEIGLNAAIVSMAGAEPRLLTVDEAGQRPALPFGPFDPDRHRTLEMSLRETVTAQTDLSMGYVEQLYTFGDRGRHRLPGDAGPHVVSVGYLALTGAEGEADLSGRGVRWRDWYGFFPWEDWRQGRPAILDSVILPALESWATEPELAHATFTLPSRLSRLRLAFGHGDLPFDEERVLERYELLYESGLVSEAVADGRVPERRVAVELGLPMRHDHRRIAATAIARLRGKIKYRPVIFELMPPEFTLTDLQSTVEGISGRHLHKQNFRRLVEGANLVEPSGGTTAATGGRPAALFRFRRQVLEERPHPGLKLRGR</sequence>
<name>A0A7W6J6D2_9HYPH</name>
<organism evidence="2 3">
    <name type="scientific">Gellertiella hungarica</name>
    <dbReference type="NCBI Taxonomy" id="1572859"/>
    <lineage>
        <taxon>Bacteria</taxon>
        <taxon>Pseudomonadati</taxon>
        <taxon>Pseudomonadota</taxon>
        <taxon>Alphaproteobacteria</taxon>
        <taxon>Hyphomicrobiales</taxon>
        <taxon>Rhizobiaceae</taxon>
        <taxon>Gellertiella</taxon>
    </lineage>
</organism>
<dbReference type="Pfam" id="PF21906">
    <property type="entry name" value="WHD_NrtR"/>
    <property type="match status" value="1"/>
</dbReference>
<dbReference type="FunFam" id="1.10.10.10:FF:000611">
    <property type="entry name" value="Transcriptional repressor of nicotinamide riboside utilization NrtR"/>
    <property type="match status" value="1"/>
</dbReference>
<dbReference type="SUPFAM" id="SSF46785">
    <property type="entry name" value="Winged helix' DNA-binding domain"/>
    <property type="match status" value="1"/>
</dbReference>
<evidence type="ECO:0000313" key="2">
    <source>
        <dbReference type="EMBL" id="MBB4065592.1"/>
    </source>
</evidence>
<dbReference type="AlphaFoldDB" id="A0A7W6J6D2"/>
<comment type="caution">
    <text evidence="2">The sequence shown here is derived from an EMBL/GenBank/DDBJ whole genome shotgun (WGS) entry which is preliminary data.</text>
</comment>
<evidence type="ECO:0000313" key="3">
    <source>
        <dbReference type="Proteomes" id="UP000528286"/>
    </source>
</evidence>
<keyword evidence="3" id="KW-1185">Reference proteome</keyword>
<accession>A0A7W6J6D2</accession>
<proteinExistence type="predicted"/>
<dbReference type="PIRSF" id="PIRSF019423">
    <property type="entry name" value="NMN_biosyn"/>
    <property type="match status" value="1"/>
</dbReference>
<dbReference type="Gene3D" id="1.10.10.10">
    <property type="entry name" value="Winged helix-like DNA-binding domain superfamily/Winged helix DNA-binding domain"/>
    <property type="match status" value="1"/>
</dbReference>
<dbReference type="Proteomes" id="UP000528286">
    <property type="component" value="Unassembled WGS sequence"/>
</dbReference>
<dbReference type="InterPro" id="IPR036388">
    <property type="entry name" value="WH-like_DNA-bd_sf"/>
</dbReference>
<dbReference type="EMBL" id="JACIEZ010000005">
    <property type="protein sequence ID" value="MBB4065592.1"/>
    <property type="molecule type" value="Genomic_DNA"/>
</dbReference>
<dbReference type="Gene3D" id="3.90.79.10">
    <property type="entry name" value="Nucleoside Triphosphate Pyrophosphohydrolase"/>
    <property type="match status" value="1"/>
</dbReference>
<dbReference type="InterPro" id="IPR011213">
    <property type="entry name" value="NMN_biosyn"/>
</dbReference>
<dbReference type="RefSeq" id="WP_183366886.1">
    <property type="nucleotide sequence ID" value="NZ_JACIEZ010000005.1"/>
</dbReference>
<protein>
    <recommendedName>
        <fullName evidence="1">NrtR DNA-binding winged helix domain-containing protein</fullName>
    </recommendedName>
</protein>
<dbReference type="InterPro" id="IPR036390">
    <property type="entry name" value="WH_DNA-bd_sf"/>
</dbReference>
<dbReference type="SUPFAM" id="SSF55811">
    <property type="entry name" value="Nudix"/>
    <property type="match status" value="1"/>
</dbReference>
<reference evidence="2 3" key="1">
    <citation type="submission" date="2020-08" db="EMBL/GenBank/DDBJ databases">
        <title>Genomic Encyclopedia of Type Strains, Phase IV (KMG-IV): sequencing the most valuable type-strain genomes for metagenomic binning, comparative biology and taxonomic classification.</title>
        <authorList>
            <person name="Goeker M."/>
        </authorList>
    </citation>
    <scope>NUCLEOTIDE SEQUENCE [LARGE SCALE GENOMIC DNA]</scope>
    <source>
        <strain evidence="2 3">DSM 29853</strain>
    </source>
</reference>
<dbReference type="InterPro" id="IPR054105">
    <property type="entry name" value="WHD_NrtR"/>
</dbReference>
<gene>
    <name evidence="2" type="ORF">GGR23_002799</name>
</gene>
<feature type="domain" description="NrtR DNA-binding winged helix" evidence="1">
    <location>
        <begin position="241"/>
        <end position="301"/>
    </location>
</feature>
<dbReference type="InterPro" id="IPR015797">
    <property type="entry name" value="NUDIX_hydrolase-like_dom_sf"/>
</dbReference>
<evidence type="ECO:0000259" key="1">
    <source>
        <dbReference type="Pfam" id="PF21906"/>
    </source>
</evidence>